<dbReference type="EMBL" id="JAUSVY010000001">
    <property type="protein sequence ID" value="MDQ0503418.1"/>
    <property type="molecule type" value="Genomic_DNA"/>
</dbReference>
<gene>
    <name evidence="6" type="ORF">QOZ94_000188</name>
</gene>
<dbReference type="RefSeq" id="WP_237344258.1">
    <property type="nucleotide sequence ID" value="NZ_JABWGX010000003.1"/>
</dbReference>
<keyword evidence="3" id="KW-0408">Iron</keyword>
<accession>A0ABU0L8I7</accession>
<evidence type="ECO:0000313" key="7">
    <source>
        <dbReference type="Proteomes" id="UP001241747"/>
    </source>
</evidence>
<proteinExistence type="inferred from homology"/>
<sequence length="307" mass="32629">MFTLAHLSDPHLGPIPEAQLSELLGKRFFGMMNWIGARRRNFGASTLGPLMDDLLVQAPDHICVTGDLVNVSLPAEFDTGATFLTSLGAPDRVSVVPGNHDAYVRSAMHYHLEHWAPFLSGDDTHPHTPVDVDAFPYVRRRGPVAVVGVSTAVPTAVFLASGEAGKGQLGRLRAVLAELKTEGLFRAVMIHHPPVGSRPFHRDLKDAAAVRAVLAEAGAELVMHGHDHRAALGQIEIAGGGSIPVVGVPSASAGPDDDRGAGAYALYRISGHPGAWRCEMERRGFAPGRRSVDAGEAQLLWPRPAAG</sequence>
<evidence type="ECO:0000256" key="4">
    <source>
        <dbReference type="ARBA" id="ARBA00025742"/>
    </source>
</evidence>
<keyword evidence="2" id="KW-0378">Hydrolase</keyword>
<dbReference type="InterPro" id="IPR029052">
    <property type="entry name" value="Metallo-depent_PP-like"/>
</dbReference>
<dbReference type="PANTHER" id="PTHR42988:SF2">
    <property type="entry name" value="CYCLIC NUCLEOTIDE PHOSPHODIESTERASE CBUA0032-RELATED"/>
    <property type="match status" value="1"/>
</dbReference>
<evidence type="ECO:0000256" key="2">
    <source>
        <dbReference type="ARBA" id="ARBA00022801"/>
    </source>
</evidence>
<organism evidence="6 7">
    <name type="scientific">Xanthobacter agilis</name>
    <dbReference type="NCBI Taxonomy" id="47492"/>
    <lineage>
        <taxon>Bacteria</taxon>
        <taxon>Pseudomonadati</taxon>
        <taxon>Pseudomonadota</taxon>
        <taxon>Alphaproteobacteria</taxon>
        <taxon>Hyphomicrobiales</taxon>
        <taxon>Xanthobacteraceae</taxon>
        <taxon>Xanthobacter</taxon>
    </lineage>
</organism>
<evidence type="ECO:0000313" key="6">
    <source>
        <dbReference type="EMBL" id="MDQ0503418.1"/>
    </source>
</evidence>
<protein>
    <submittedName>
        <fullName evidence="6">3',5'-cyclic AMP phosphodiesterase CpdA</fullName>
    </submittedName>
</protein>
<keyword evidence="1" id="KW-0479">Metal-binding</keyword>
<reference evidence="6 7" key="1">
    <citation type="submission" date="2023-07" db="EMBL/GenBank/DDBJ databases">
        <title>Genomic Encyclopedia of Type Strains, Phase IV (KMG-IV): sequencing the most valuable type-strain genomes for metagenomic binning, comparative biology and taxonomic classification.</title>
        <authorList>
            <person name="Goeker M."/>
        </authorList>
    </citation>
    <scope>NUCLEOTIDE SEQUENCE [LARGE SCALE GENOMIC DNA]</scope>
    <source>
        <strain evidence="6 7">DSM 3770</strain>
    </source>
</reference>
<keyword evidence="7" id="KW-1185">Reference proteome</keyword>
<evidence type="ECO:0000259" key="5">
    <source>
        <dbReference type="Pfam" id="PF00149"/>
    </source>
</evidence>
<evidence type="ECO:0000256" key="1">
    <source>
        <dbReference type="ARBA" id="ARBA00022723"/>
    </source>
</evidence>
<dbReference type="Pfam" id="PF00149">
    <property type="entry name" value="Metallophos"/>
    <property type="match status" value="1"/>
</dbReference>
<dbReference type="SUPFAM" id="SSF56300">
    <property type="entry name" value="Metallo-dependent phosphatases"/>
    <property type="match status" value="1"/>
</dbReference>
<comment type="similarity">
    <text evidence="4">Belongs to the cyclic nucleotide phosphodiesterase class-III family.</text>
</comment>
<dbReference type="PANTHER" id="PTHR42988">
    <property type="entry name" value="PHOSPHOHYDROLASE"/>
    <property type="match status" value="1"/>
</dbReference>
<evidence type="ECO:0000256" key="3">
    <source>
        <dbReference type="ARBA" id="ARBA00023004"/>
    </source>
</evidence>
<dbReference type="InterPro" id="IPR050884">
    <property type="entry name" value="CNP_phosphodiesterase-III"/>
</dbReference>
<feature type="domain" description="Calcineurin-like phosphoesterase" evidence="5">
    <location>
        <begin position="3"/>
        <end position="229"/>
    </location>
</feature>
<comment type="caution">
    <text evidence="6">The sequence shown here is derived from an EMBL/GenBank/DDBJ whole genome shotgun (WGS) entry which is preliminary data.</text>
</comment>
<dbReference type="Gene3D" id="3.60.21.10">
    <property type="match status" value="1"/>
</dbReference>
<dbReference type="Proteomes" id="UP001241747">
    <property type="component" value="Unassembled WGS sequence"/>
</dbReference>
<name>A0ABU0L8I7_XANAG</name>
<dbReference type="InterPro" id="IPR004843">
    <property type="entry name" value="Calcineurin-like_PHP"/>
</dbReference>